<feature type="compositionally biased region" description="Low complexity" evidence="1">
    <location>
        <begin position="490"/>
        <end position="500"/>
    </location>
</feature>
<dbReference type="AlphaFoldDB" id="A0A5M3M839"/>
<dbReference type="EMBL" id="JH711589">
    <property type="protein sequence ID" value="EIW75213.1"/>
    <property type="molecule type" value="Genomic_DNA"/>
</dbReference>
<feature type="region of interest" description="Disordered" evidence="1">
    <location>
        <begin position="23"/>
        <end position="55"/>
    </location>
</feature>
<sequence>MSAVFESYSQEIAVPAKINPLPAYSFLSRPPPQKKRPIKPLPSPPAYTPQANPPLELRVPKRRTSNTFSTIHNWASHVQPGSPASTISPRSPAASIRRRLSSAALPRRPSVGHGKAKRSISGTLINVETPLTATTPSITMKEARAGLTAAGYTSVFLGLKTPISAAVPIPLNFSSPTDWVHVGFDIGFDAPKSAGAALSSAPGAERKPSIGHRRLRSLGGALKARSRSAAPASPTRPLRVKSKAAAAAAAKPSADTIVKRKKSKYAPVPRPAPLANELALMQFADGGNADATIQRFMASQALAGHCGVGVGDVFRDDKGGVWWDEDEELEYKHLLARSPASAGDGALYDVPLTPASGASSIVALGNAQWVKFSTAVAETRTVSSRASSDLDERYLVRAEPGALDGGDAFVAVDSMLPYLHPLANASSSSSSSSVLALPARPRRTAPHLCKADLLVDAAFRPPLTPRTPKTPKSPKSPKSPRHKPSLTSFPAKSASTTTAARPRRRPAPLTLVPPAPGARIALAVNVLAVERERNRDAEAERGRREFDAAAFRPRPRARPVRGAGAGVRPARMVLDSGVGAVPEDGAVRGGEDGVRGGEEAESGTVSVKTPTAKNRSRFGQGVRGLFRAK</sequence>
<protein>
    <submittedName>
        <fullName evidence="2">Uncharacterized protein</fullName>
    </submittedName>
</protein>
<feature type="compositionally biased region" description="Basic and acidic residues" evidence="1">
    <location>
        <begin position="585"/>
        <end position="598"/>
    </location>
</feature>
<dbReference type="GeneID" id="19206281"/>
<dbReference type="KEGG" id="cput:CONPUDRAFT_169609"/>
<feature type="region of interest" description="Disordered" evidence="1">
    <location>
        <begin position="459"/>
        <end position="513"/>
    </location>
</feature>
<reference evidence="3" key="1">
    <citation type="journal article" date="2012" name="Science">
        <title>The Paleozoic origin of enzymatic lignin decomposition reconstructed from 31 fungal genomes.</title>
        <authorList>
            <person name="Floudas D."/>
            <person name="Binder M."/>
            <person name="Riley R."/>
            <person name="Barry K."/>
            <person name="Blanchette R.A."/>
            <person name="Henrissat B."/>
            <person name="Martinez A.T."/>
            <person name="Otillar R."/>
            <person name="Spatafora J.W."/>
            <person name="Yadav J.S."/>
            <person name="Aerts A."/>
            <person name="Benoit I."/>
            <person name="Boyd A."/>
            <person name="Carlson A."/>
            <person name="Copeland A."/>
            <person name="Coutinho P.M."/>
            <person name="de Vries R.P."/>
            <person name="Ferreira P."/>
            <person name="Findley K."/>
            <person name="Foster B."/>
            <person name="Gaskell J."/>
            <person name="Glotzer D."/>
            <person name="Gorecki P."/>
            <person name="Heitman J."/>
            <person name="Hesse C."/>
            <person name="Hori C."/>
            <person name="Igarashi K."/>
            <person name="Jurgens J.A."/>
            <person name="Kallen N."/>
            <person name="Kersten P."/>
            <person name="Kohler A."/>
            <person name="Kuees U."/>
            <person name="Kumar T.K.A."/>
            <person name="Kuo A."/>
            <person name="LaButti K."/>
            <person name="Larrondo L.F."/>
            <person name="Lindquist E."/>
            <person name="Ling A."/>
            <person name="Lombard V."/>
            <person name="Lucas S."/>
            <person name="Lundell T."/>
            <person name="Martin R."/>
            <person name="McLaughlin D.J."/>
            <person name="Morgenstern I."/>
            <person name="Morin E."/>
            <person name="Murat C."/>
            <person name="Nagy L.G."/>
            <person name="Nolan M."/>
            <person name="Ohm R.A."/>
            <person name="Patyshakuliyeva A."/>
            <person name="Rokas A."/>
            <person name="Ruiz-Duenas F.J."/>
            <person name="Sabat G."/>
            <person name="Salamov A."/>
            <person name="Samejima M."/>
            <person name="Schmutz J."/>
            <person name="Slot J.C."/>
            <person name="St John F."/>
            <person name="Stenlid J."/>
            <person name="Sun H."/>
            <person name="Sun S."/>
            <person name="Syed K."/>
            <person name="Tsang A."/>
            <person name="Wiebenga A."/>
            <person name="Young D."/>
            <person name="Pisabarro A."/>
            <person name="Eastwood D.C."/>
            <person name="Martin F."/>
            <person name="Cullen D."/>
            <person name="Grigoriev I.V."/>
            <person name="Hibbett D.S."/>
        </authorList>
    </citation>
    <scope>NUCLEOTIDE SEQUENCE [LARGE SCALE GENOMIC DNA]</scope>
    <source>
        <strain evidence="3">RWD-64-598 SS2</strain>
    </source>
</reference>
<keyword evidence="3" id="KW-1185">Reference proteome</keyword>
<accession>A0A5M3M839</accession>
<dbReference type="RefSeq" id="XP_007774631.1">
    <property type="nucleotide sequence ID" value="XM_007776441.1"/>
</dbReference>
<name>A0A5M3M839_CONPW</name>
<evidence type="ECO:0000313" key="3">
    <source>
        <dbReference type="Proteomes" id="UP000053558"/>
    </source>
</evidence>
<dbReference type="Proteomes" id="UP000053558">
    <property type="component" value="Unassembled WGS sequence"/>
</dbReference>
<dbReference type="OMA" id="QDEEMEY"/>
<proteinExistence type="predicted"/>
<feature type="region of interest" description="Disordered" evidence="1">
    <location>
        <begin position="581"/>
        <end position="610"/>
    </location>
</feature>
<organism evidence="2 3">
    <name type="scientific">Coniophora puteana (strain RWD-64-598)</name>
    <name type="common">Brown rot fungus</name>
    <dbReference type="NCBI Taxonomy" id="741705"/>
    <lineage>
        <taxon>Eukaryota</taxon>
        <taxon>Fungi</taxon>
        <taxon>Dikarya</taxon>
        <taxon>Basidiomycota</taxon>
        <taxon>Agaricomycotina</taxon>
        <taxon>Agaricomycetes</taxon>
        <taxon>Agaricomycetidae</taxon>
        <taxon>Boletales</taxon>
        <taxon>Coniophorineae</taxon>
        <taxon>Coniophoraceae</taxon>
        <taxon>Coniophora</taxon>
    </lineage>
</organism>
<evidence type="ECO:0000256" key="1">
    <source>
        <dbReference type="SAM" id="MobiDB-lite"/>
    </source>
</evidence>
<gene>
    <name evidence="2" type="ORF">CONPUDRAFT_169609</name>
</gene>
<evidence type="ECO:0000313" key="2">
    <source>
        <dbReference type="EMBL" id="EIW75213.1"/>
    </source>
</evidence>
<dbReference type="OrthoDB" id="3233731at2759"/>
<comment type="caution">
    <text evidence="2">The sequence shown here is derived from an EMBL/GenBank/DDBJ whole genome shotgun (WGS) entry which is preliminary data.</text>
</comment>